<evidence type="ECO:0000256" key="4">
    <source>
        <dbReference type="ARBA" id="ARBA00023187"/>
    </source>
</evidence>
<dbReference type="PANTHER" id="PTHR46355">
    <property type="entry name" value="UPF0428 PROTEIN CXORF56"/>
    <property type="match status" value="1"/>
</dbReference>
<keyword evidence="5" id="KW-0539">Nucleus</keyword>
<feature type="compositionally biased region" description="Low complexity" evidence="8">
    <location>
        <begin position="330"/>
        <end position="341"/>
    </location>
</feature>
<dbReference type="GO" id="GO:0005634">
    <property type="term" value="C:nucleus"/>
    <property type="evidence" value="ECO:0007669"/>
    <property type="project" value="UniProtKB-SubCell"/>
</dbReference>
<keyword evidence="4" id="KW-0508">mRNA splicing</keyword>
<dbReference type="PANTHER" id="PTHR46355:SF1">
    <property type="entry name" value="STING ER EXIT PROTEIN"/>
    <property type="match status" value="1"/>
</dbReference>
<comment type="similarity">
    <text evidence="2">Belongs to the fl(2)d family.</text>
</comment>
<feature type="compositionally biased region" description="Basic and acidic residues" evidence="8">
    <location>
        <begin position="345"/>
        <end position="360"/>
    </location>
</feature>
<comment type="subcellular location">
    <subcellularLocation>
        <location evidence="1">Nucleus</location>
    </subcellularLocation>
</comment>
<proteinExistence type="inferred from homology"/>
<evidence type="ECO:0000256" key="5">
    <source>
        <dbReference type="ARBA" id="ARBA00023242"/>
    </source>
</evidence>
<dbReference type="GO" id="GO:0006888">
    <property type="term" value="P:endoplasmic reticulum to Golgi vesicle-mediated transport"/>
    <property type="evidence" value="ECO:0007669"/>
    <property type="project" value="TreeGrafter"/>
</dbReference>
<evidence type="ECO:0000259" key="9">
    <source>
        <dbReference type="Pfam" id="PF25809"/>
    </source>
</evidence>
<feature type="compositionally biased region" description="Polar residues" evidence="8">
    <location>
        <begin position="462"/>
        <end position="471"/>
    </location>
</feature>
<protein>
    <recommendedName>
        <fullName evidence="9">STEEP1 domain-containing protein</fullName>
    </recommendedName>
</protein>
<evidence type="ECO:0000256" key="1">
    <source>
        <dbReference type="ARBA" id="ARBA00004123"/>
    </source>
</evidence>
<evidence type="ECO:0000256" key="3">
    <source>
        <dbReference type="ARBA" id="ARBA00022664"/>
    </source>
</evidence>
<dbReference type="GO" id="GO:0005737">
    <property type="term" value="C:cytoplasm"/>
    <property type="evidence" value="ECO:0007669"/>
    <property type="project" value="GOC"/>
</dbReference>
<evidence type="ECO:0000313" key="10">
    <source>
        <dbReference type="EMBL" id="KAF5364203.1"/>
    </source>
</evidence>
<feature type="coiled-coil region" evidence="7">
    <location>
        <begin position="195"/>
        <end position="255"/>
    </location>
</feature>
<keyword evidence="11" id="KW-1185">Reference proteome</keyword>
<feature type="region of interest" description="Disordered" evidence="8">
    <location>
        <begin position="273"/>
        <end position="484"/>
    </location>
</feature>
<organism evidence="10 11">
    <name type="scientific">Leucocoprinus leucothites</name>
    <dbReference type="NCBI Taxonomy" id="201217"/>
    <lineage>
        <taxon>Eukaryota</taxon>
        <taxon>Fungi</taxon>
        <taxon>Dikarya</taxon>
        <taxon>Basidiomycota</taxon>
        <taxon>Agaricomycotina</taxon>
        <taxon>Agaricomycetes</taxon>
        <taxon>Agaricomycetidae</taxon>
        <taxon>Agaricales</taxon>
        <taxon>Agaricineae</taxon>
        <taxon>Agaricaceae</taxon>
        <taxon>Leucocoprinus</taxon>
    </lineage>
</organism>
<keyword evidence="7" id="KW-0175">Coiled coil</keyword>
<dbReference type="EMBL" id="JAACJO010000001">
    <property type="protein sequence ID" value="KAF5364203.1"/>
    <property type="molecule type" value="Genomic_DNA"/>
</dbReference>
<feature type="compositionally biased region" description="Basic and acidic residues" evidence="8">
    <location>
        <begin position="371"/>
        <end position="429"/>
    </location>
</feature>
<evidence type="ECO:0000313" key="11">
    <source>
        <dbReference type="Proteomes" id="UP000559027"/>
    </source>
</evidence>
<feature type="domain" description="STEEP1" evidence="9">
    <location>
        <begin position="21"/>
        <end position="87"/>
    </location>
</feature>
<evidence type="ECO:0000256" key="8">
    <source>
        <dbReference type="SAM" id="MobiDB-lite"/>
    </source>
</evidence>
<evidence type="ECO:0000256" key="2">
    <source>
        <dbReference type="ARBA" id="ARBA00010313"/>
    </source>
</evidence>
<dbReference type="OrthoDB" id="418131at2759"/>
<dbReference type="Pfam" id="PF17098">
    <property type="entry name" value="Wtap"/>
    <property type="match status" value="1"/>
</dbReference>
<dbReference type="GO" id="GO:0000381">
    <property type="term" value="P:regulation of alternative mRNA splicing, via spliceosome"/>
    <property type="evidence" value="ECO:0007669"/>
    <property type="project" value="InterPro"/>
</dbReference>
<comment type="caution">
    <text evidence="10">The sequence shown here is derived from an EMBL/GenBank/DDBJ whole genome shotgun (WGS) entry which is preliminary data.</text>
</comment>
<dbReference type="GO" id="GO:0016556">
    <property type="term" value="P:mRNA modification"/>
    <property type="evidence" value="ECO:0007669"/>
    <property type="project" value="InterPro"/>
</dbReference>
<evidence type="ECO:0000256" key="7">
    <source>
        <dbReference type="SAM" id="Coils"/>
    </source>
</evidence>
<dbReference type="AlphaFoldDB" id="A0A8H5GG67"/>
<name>A0A8H5GG67_9AGAR</name>
<comment type="similarity">
    <text evidence="6">Belongs to the STEEP1 family.</text>
</comment>
<keyword evidence="3" id="KW-0507">mRNA processing</keyword>
<dbReference type="GO" id="GO:0006397">
    <property type="term" value="P:mRNA processing"/>
    <property type="evidence" value="ECO:0007669"/>
    <property type="project" value="UniProtKB-KW"/>
</dbReference>
<dbReference type="Pfam" id="PF25809">
    <property type="entry name" value="STEEP1"/>
    <property type="match status" value="1"/>
</dbReference>
<dbReference type="InterPro" id="IPR057965">
    <property type="entry name" value="STEEP1_dom"/>
</dbReference>
<evidence type="ECO:0000256" key="6">
    <source>
        <dbReference type="ARBA" id="ARBA00024205"/>
    </source>
</evidence>
<reference evidence="10 11" key="1">
    <citation type="journal article" date="2020" name="ISME J.">
        <title>Uncovering the hidden diversity of litter-decomposition mechanisms in mushroom-forming fungi.</title>
        <authorList>
            <person name="Floudas D."/>
            <person name="Bentzer J."/>
            <person name="Ahren D."/>
            <person name="Johansson T."/>
            <person name="Persson P."/>
            <person name="Tunlid A."/>
        </authorList>
    </citation>
    <scope>NUCLEOTIDE SEQUENCE [LARGE SCALE GENOMIC DNA]</scope>
    <source>
        <strain evidence="10 11">CBS 146.42</strain>
    </source>
</reference>
<dbReference type="InterPro" id="IPR029704">
    <property type="entry name" value="STEEP-like"/>
</dbReference>
<dbReference type="GO" id="GO:0008380">
    <property type="term" value="P:RNA splicing"/>
    <property type="evidence" value="ECO:0007669"/>
    <property type="project" value="UniProtKB-KW"/>
</dbReference>
<accession>A0A8H5GG67</accession>
<sequence length="484" mass="52884">MPKVVSRSAVSSSTDAQPTASSTAALRVYYCLCGEFILVIDKGLASLPRRQTDNAIIIRAQDNETGKARIFKLNATISEHPILIERKGVKVTIAYAQRLISALAPKSKKEVKNRGALLANHDHPGSVIVLCISLILFVRLLCLFSHVQVLTYLPSQPALSSSVPLSLPPAVSSILLSQLSSNVPGSTSSSSSTVVAALTQRARLLQEENDELYELLRFSETGKLKEEVRGLRRLVQRLQSALRQSHETINMLSRELDKSYESYLNIAQHVPSPQLSSEAYPPSPRASYTTPTTTNTGHGSKLPPTGPRAQKRPRLSESNAHTFSGSTKAHNTSSHNHYSHNSAKRGVDGHPKRGDKDNRGGNDANKGSRSSKMDVDNEHPTPPDIARGREKGTDREFDSKDRGWERNKERDRDRGPKDQDHTSRDRDRGPNSSNSRRGGNGLGRSGGRRGDRPGGTTFHGPGNSSSNNAYNVNGDRTLAERMGL</sequence>
<feature type="compositionally biased region" description="Polar residues" evidence="8">
    <location>
        <begin position="316"/>
        <end position="329"/>
    </location>
</feature>
<dbReference type="InterPro" id="IPR033757">
    <property type="entry name" value="WTAP"/>
</dbReference>
<dbReference type="Proteomes" id="UP000559027">
    <property type="component" value="Unassembled WGS sequence"/>
</dbReference>
<gene>
    <name evidence="10" type="ORF">D9756_000486</name>
</gene>
<dbReference type="GO" id="GO:0090158">
    <property type="term" value="P:endoplasmic reticulum membrane organization"/>
    <property type="evidence" value="ECO:0007669"/>
    <property type="project" value="TreeGrafter"/>
</dbReference>